<dbReference type="RefSeq" id="WP_323327968.1">
    <property type="nucleotide sequence ID" value="NZ_JAYGIL010000008.1"/>
</dbReference>
<comment type="caution">
    <text evidence="1">The sequence shown here is derived from an EMBL/GenBank/DDBJ whole genome shotgun (WGS) entry which is preliminary data.</text>
</comment>
<reference evidence="1 2" key="1">
    <citation type="submission" date="2023-12" db="EMBL/GenBank/DDBJ databases">
        <title>Novel species of the genus Arcicella isolated from rivers.</title>
        <authorList>
            <person name="Lu H."/>
        </authorList>
    </citation>
    <scope>NUCLEOTIDE SEQUENCE [LARGE SCALE GENOMIC DNA]</scope>
    <source>
        <strain evidence="1 2">DC2W</strain>
    </source>
</reference>
<keyword evidence="2" id="KW-1185">Reference proteome</keyword>
<dbReference type="Proteomes" id="UP001303899">
    <property type="component" value="Unassembled WGS sequence"/>
</dbReference>
<accession>A0ABU5S3Y6</accession>
<evidence type="ECO:0000313" key="2">
    <source>
        <dbReference type="Proteomes" id="UP001303899"/>
    </source>
</evidence>
<organism evidence="1 2">
    <name type="scientific">Arcicella gelida</name>
    <dbReference type="NCBI Taxonomy" id="2984195"/>
    <lineage>
        <taxon>Bacteria</taxon>
        <taxon>Pseudomonadati</taxon>
        <taxon>Bacteroidota</taxon>
        <taxon>Cytophagia</taxon>
        <taxon>Cytophagales</taxon>
        <taxon>Flectobacillaceae</taxon>
        <taxon>Arcicella</taxon>
    </lineage>
</organism>
<name>A0ABU5S3Y6_9BACT</name>
<protein>
    <recommendedName>
        <fullName evidence="3">Outer membrane protein beta-barrel domain-containing protein</fullName>
    </recommendedName>
</protein>
<dbReference type="EMBL" id="JAYGIL010000008">
    <property type="protein sequence ID" value="MEA5402933.1"/>
    <property type="molecule type" value="Genomic_DNA"/>
</dbReference>
<evidence type="ECO:0000313" key="1">
    <source>
        <dbReference type="EMBL" id="MEA5402933.1"/>
    </source>
</evidence>
<sequence>MKINFTLIRLYQKNIFSCIVLLFGGVIITPTHAQDFSNIRGQKPVTLNGSFESRGTFYNANGIANRRQPFSYLFNVAATLNIYGLSIPFSGTYSEADRSFRQPFNQFGISPTYKWITLHGGYRNIDYSPYTLGGHTMLGGGIELHPGKLRLGFMYGKLNRATTIDTTTQALVPYSFSRTAYAGKIGYGTDRTFFEFSYLQAKDDSTTISRNSVKADQYIAPASNNVLGYNTRITFLKRFTLETRGAVSIYTRDMNSPITISEKEKIIKELKKYMEVNGTTEFYTALDASLTYRARNYGLKVDYKRIDPEYKTMGAYFFNSDLEAWTFGPSLSIFKNRLRLSGSVGFQHDNLLDQKRSTNKRVIGSGSLSLDISKALAVDMNYSNFSNNQTPNTLRLYPDSLRIVQATQNATIAPRYTIMKTNTMQIVSVSASQNKLSDYNQVITSGKSSNSTIDTKQYFINYSINFLKKGIGAFVNVNRTELTSIILNNTYQGFTAGFYGTFLKKLQVNLNNSVTQGITQQGKSLVLNSTAIVSYNITKKQQFRTSLFYTSNKPSVESKQTSFNEFRNEISYVVNFR</sequence>
<gene>
    <name evidence="1" type="ORF">VB776_08410</name>
</gene>
<evidence type="ECO:0008006" key="3">
    <source>
        <dbReference type="Google" id="ProtNLM"/>
    </source>
</evidence>
<proteinExistence type="predicted"/>